<gene>
    <name evidence="1" type="ORF">DAPPPG734_05445</name>
</gene>
<organism evidence="1 2">
    <name type="scientific">Enterobacter agglomerans</name>
    <name type="common">Erwinia herbicola</name>
    <name type="synonym">Pantoea agglomerans</name>
    <dbReference type="NCBI Taxonomy" id="549"/>
    <lineage>
        <taxon>Bacteria</taxon>
        <taxon>Pseudomonadati</taxon>
        <taxon>Pseudomonadota</taxon>
        <taxon>Gammaproteobacteria</taxon>
        <taxon>Enterobacterales</taxon>
        <taxon>Erwiniaceae</taxon>
        <taxon>Pantoea</taxon>
        <taxon>Pantoea agglomerans group</taxon>
    </lineage>
</organism>
<reference evidence="1" key="1">
    <citation type="submission" date="2022-05" db="EMBL/GenBank/DDBJ databases">
        <authorList>
            <person name="Pothier F. J."/>
        </authorList>
    </citation>
    <scope>NUCLEOTIDE SEQUENCE</scope>
    <source>
        <strain evidence="1">DAPP-PG734</strain>
    </source>
</reference>
<evidence type="ECO:0000313" key="2">
    <source>
        <dbReference type="Proteomes" id="UP001158961"/>
    </source>
</evidence>
<dbReference type="EMBL" id="OW970315">
    <property type="protein sequence ID" value="CAH6212252.1"/>
    <property type="molecule type" value="Genomic_DNA"/>
</dbReference>
<evidence type="ECO:0000313" key="1">
    <source>
        <dbReference type="EMBL" id="CAH6212252.1"/>
    </source>
</evidence>
<proteinExistence type="predicted"/>
<dbReference type="AlphaFoldDB" id="A0AAN2FB07"/>
<dbReference type="Proteomes" id="UP001158961">
    <property type="component" value="Chromosome"/>
</dbReference>
<name>A0AAN2FB07_ENTAG</name>
<protein>
    <submittedName>
        <fullName evidence="1">Uncharacterized protein</fullName>
    </submittedName>
</protein>
<sequence>MKHWLREPVPFVKTQKTPSLAAQRGRLRTSSLRCARSRANALRCSKTLPTFLSMARDALLRVLSPIALIFSAVCGKTRNGF</sequence>
<accession>A0AAN2FB07</accession>